<feature type="coiled-coil region" evidence="1">
    <location>
        <begin position="18"/>
        <end position="65"/>
    </location>
</feature>
<keyword evidence="1" id="KW-0175">Coiled coil</keyword>
<dbReference type="Proteomes" id="UP000092445">
    <property type="component" value="Unassembled WGS sequence"/>
</dbReference>
<dbReference type="VEuPathDB" id="VectorBase:GPAI037969"/>
<reference evidence="4" key="1">
    <citation type="submission" date="2014-03" db="EMBL/GenBank/DDBJ databases">
        <authorList>
            <person name="Aksoy S."/>
            <person name="Warren W."/>
            <person name="Wilson R.K."/>
        </authorList>
    </citation>
    <scope>NUCLEOTIDE SEQUENCE [LARGE SCALE GENOMIC DNA]</scope>
    <source>
        <strain evidence="4">IAEA</strain>
    </source>
</reference>
<name>A0A1B0A8W1_GLOPL</name>
<protein>
    <submittedName>
        <fullName evidence="3">Uncharacterized protein</fullName>
    </submittedName>
</protein>
<accession>A0A1B0A8W1</accession>
<reference evidence="3" key="2">
    <citation type="submission" date="2020-05" db="UniProtKB">
        <authorList>
            <consortium name="EnsemblMetazoa"/>
        </authorList>
    </citation>
    <scope>IDENTIFICATION</scope>
    <source>
        <strain evidence="3">IAEA</strain>
    </source>
</reference>
<sequence>MYCLQIMMEIMFYLPALLKDQQKQVEALADKYDIKLNKHIDDIKTESLEDLLETLKKDGEETEELSKLEKAKCNQFEILLLYMCLAASLCSRGGSNVLALGLERKCGNNKQTFSAVLGRGLADQLVVADGVVADLEDFPGFEEPTTSARLEVPQTKKPRAGDLDDAGRETNNVGRGSTEVEGSTLTAKRPSGSTGKVETPKWSAECIQLILSPAALAMLTMAKKRGLISSEKEICNSSPL</sequence>
<dbReference type="EnsemblMetazoa" id="GPAI037969-RA">
    <property type="protein sequence ID" value="GPAI037969-PA"/>
    <property type="gene ID" value="GPAI037969"/>
</dbReference>
<evidence type="ECO:0000256" key="2">
    <source>
        <dbReference type="SAM" id="MobiDB-lite"/>
    </source>
</evidence>
<feature type="region of interest" description="Disordered" evidence="2">
    <location>
        <begin position="153"/>
        <end position="198"/>
    </location>
</feature>
<feature type="compositionally biased region" description="Basic and acidic residues" evidence="2">
    <location>
        <begin position="159"/>
        <end position="168"/>
    </location>
</feature>
<keyword evidence="4" id="KW-1185">Reference proteome</keyword>
<evidence type="ECO:0000313" key="4">
    <source>
        <dbReference type="Proteomes" id="UP000092445"/>
    </source>
</evidence>
<evidence type="ECO:0000256" key="1">
    <source>
        <dbReference type="SAM" id="Coils"/>
    </source>
</evidence>
<organism evidence="3 4">
    <name type="scientific">Glossina pallidipes</name>
    <name type="common">Tsetse fly</name>
    <dbReference type="NCBI Taxonomy" id="7398"/>
    <lineage>
        <taxon>Eukaryota</taxon>
        <taxon>Metazoa</taxon>
        <taxon>Ecdysozoa</taxon>
        <taxon>Arthropoda</taxon>
        <taxon>Hexapoda</taxon>
        <taxon>Insecta</taxon>
        <taxon>Pterygota</taxon>
        <taxon>Neoptera</taxon>
        <taxon>Endopterygota</taxon>
        <taxon>Diptera</taxon>
        <taxon>Brachycera</taxon>
        <taxon>Muscomorpha</taxon>
        <taxon>Hippoboscoidea</taxon>
        <taxon>Glossinidae</taxon>
        <taxon>Glossina</taxon>
    </lineage>
</organism>
<dbReference type="AlphaFoldDB" id="A0A1B0A8W1"/>
<feature type="compositionally biased region" description="Polar residues" evidence="2">
    <location>
        <begin position="169"/>
        <end position="196"/>
    </location>
</feature>
<evidence type="ECO:0000313" key="3">
    <source>
        <dbReference type="EnsemblMetazoa" id="GPAI037969-PA"/>
    </source>
</evidence>
<proteinExistence type="predicted"/>